<keyword evidence="6" id="KW-0509">mRNA transport</keyword>
<keyword evidence="13" id="KW-1185">Reference proteome</keyword>
<dbReference type="InterPro" id="IPR036322">
    <property type="entry name" value="WD40_repeat_dom_sf"/>
</dbReference>
<keyword evidence="8" id="KW-0811">Translocation</keyword>
<comment type="subcellular location">
    <subcellularLocation>
        <location evidence="1">Nucleus</location>
        <location evidence="1">Nuclear pore complex</location>
    </subcellularLocation>
</comment>
<dbReference type="GO" id="GO:0015031">
    <property type="term" value="P:protein transport"/>
    <property type="evidence" value="ECO:0007669"/>
    <property type="project" value="UniProtKB-KW"/>
</dbReference>
<keyword evidence="3" id="KW-0813">Transport</keyword>
<dbReference type="GO" id="GO:1904263">
    <property type="term" value="P:positive regulation of TORC1 signaling"/>
    <property type="evidence" value="ECO:0007669"/>
    <property type="project" value="TreeGrafter"/>
</dbReference>
<dbReference type="EMBL" id="CAJPDS010000055">
    <property type="protein sequence ID" value="CAF9930290.1"/>
    <property type="molecule type" value="Genomic_DNA"/>
</dbReference>
<dbReference type="GO" id="GO:0035859">
    <property type="term" value="C:Seh1-associated complex"/>
    <property type="evidence" value="ECO:0007669"/>
    <property type="project" value="TreeGrafter"/>
</dbReference>
<dbReference type="InterPro" id="IPR001680">
    <property type="entry name" value="WD40_rpt"/>
</dbReference>
<evidence type="ECO:0000313" key="12">
    <source>
        <dbReference type="EMBL" id="CAF9930290.1"/>
    </source>
</evidence>
<keyword evidence="9" id="KW-0906">Nuclear pore complex</keyword>
<dbReference type="Proteomes" id="UP000664521">
    <property type="component" value="Unassembled WGS sequence"/>
</dbReference>
<accession>A0A8H3IVW0</accession>
<dbReference type="InterPro" id="IPR037363">
    <property type="entry name" value="Sec13/Seh1_fam"/>
</dbReference>
<evidence type="ECO:0000256" key="4">
    <source>
        <dbReference type="ARBA" id="ARBA00022574"/>
    </source>
</evidence>
<name>A0A8H3IVW0_9LECA</name>
<protein>
    <submittedName>
        <fullName evidence="12">Epoxide hydrolase, soluble (SEH)</fullName>
    </submittedName>
</protein>
<gene>
    <name evidence="12" type="primary">SEH1</name>
    <name evidence="12" type="ORF">HETSPECPRED_007593</name>
</gene>
<keyword evidence="12" id="KW-0378">Hydrolase</keyword>
<dbReference type="Pfam" id="PF00400">
    <property type="entry name" value="WD40"/>
    <property type="match status" value="1"/>
</dbReference>
<reference evidence="12" key="1">
    <citation type="submission" date="2021-03" db="EMBL/GenBank/DDBJ databases">
        <authorList>
            <person name="Tagirdzhanova G."/>
        </authorList>
    </citation>
    <scope>NUCLEOTIDE SEQUENCE</scope>
</reference>
<dbReference type="GO" id="GO:0051028">
    <property type="term" value="P:mRNA transport"/>
    <property type="evidence" value="ECO:0007669"/>
    <property type="project" value="UniProtKB-KW"/>
</dbReference>
<evidence type="ECO:0000256" key="2">
    <source>
        <dbReference type="ARBA" id="ARBA00010102"/>
    </source>
</evidence>
<dbReference type="PANTHER" id="PTHR11024:SF3">
    <property type="entry name" value="NUCLEOPORIN SEH1"/>
    <property type="match status" value="1"/>
</dbReference>
<evidence type="ECO:0000256" key="5">
    <source>
        <dbReference type="ARBA" id="ARBA00022737"/>
    </source>
</evidence>
<feature type="region of interest" description="Disordered" evidence="11">
    <location>
        <begin position="272"/>
        <end position="307"/>
    </location>
</feature>
<dbReference type="GO" id="GO:0016787">
    <property type="term" value="F:hydrolase activity"/>
    <property type="evidence" value="ECO:0007669"/>
    <property type="project" value="UniProtKB-KW"/>
</dbReference>
<evidence type="ECO:0000256" key="10">
    <source>
        <dbReference type="ARBA" id="ARBA00023242"/>
    </source>
</evidence>
<evidence type="ECO:0000256" key="9">
    <source>
        <dbReference type="ARBA" id="ARBA00023132"/>
    </source>
</evidence>
<evidence type="ECO:0000256" key="3">
    <source>
        <dbReference type="ARBA" id="ARBA00022448"/>
    </source>
</evidence>
<evidence type="ECO:0000256" key="7">
    <source>
        <dbReference type="ARBA" id="ARBA00022927"/>
    </source>
</evidence>
<dbReference type="SUPFAM" id="SSF50978">
    <property type="entry name" value="WD40 repeat-like"/>
    <property type="match status" value="1"/>
</dbReference>
<dbReference type="GO" id="GO:0034198">
    <property type="term" value="P:cellular response to amino acid starvation"/>
    <property type="evidence" value="ECO:0007669"/>
    <property type="project" value="TreeGrafter"/>
</dbReference>
<dbReference type="PANTHER" id="PTHR11024">
    <property type="entry name" value="NUCLEAR PORE COMPLEX PROTEIN SEC13 / SEH1 FAMILY MEMBER"/>
    <property type="match status" value="1"/>
</dbReference>
<keyword evidence="7" id="KW-0653">Protein transport</keyword>
<evidence type="ECO:0000256" key="6">
    <source>
        <dbReference type="ARBA" id="ARBA00022816"/>
    </source>
</evidence>
<evidence type="ECO:0000256" key="11">
    <source>
        <dbReference type="SAM" id="MobiDB-lite"/>
    </source>
</evidence>
<dbReference type="InterPro" id="IPR015943">
    <property type="entry name" value="WD40/YVTN_repeat-like_dom_sf"/>
</dbReference>
<dbReference type="AlphaFoldDB" id="A0A8H3IVW0"/>
<comment type="similarity">
    <text evidence="2">Belongs to the WD repeat SEC13 family.</text>
</comment>
<dbReference type="Gene3D" id="2.130.10.10">
    <property type="entry name" value="YVTN repeat-like/Quinoprotein amine dehydrogenase"/>
    <property type="match status" value="1"/>
</dbReference>
<comment type="caution">
    <text evidence="12">The sequence shown here is derived from an EMBL/GenBank/DDBJ whole genome shotgun (WGS) entry which is preliminary data.</text>
</comment>
<dbReference type="SMART" id="SM00320">
    <property type="entry name" value="WD40"/>
    <property type="match status" value="4"/>
</dbReference>
<evidence type="ECO:0000256" key="1">
    <source>
        <dbReference type="ARBA" id="ARBA00004567"/>
    </source>
</evidence>
<evidence type="ECO:0000313" key="13">
    <source>
        <dbReference type="Proteomes" id="UP000664521"/>
    </source>
</evidence>
<sequence>MKTSDRPKTGFTKIEHGATDIVLAAAFNHSGTRVALCSADHKIRIFDLDTKSDWSLIDQWRGHDAEVQWVGPTLGQIFGTIGGDNKFKLWREDPSQAPKGGRRFKCIFSQSPSNHVSYVSIDIKTVKTDVWIALMTRDGLLSLLEPSEMESMSTWKEIDAIYPFGQHSRGTEPRSRLSFHQSERPCYDAVIAGLDPKALSIAVSAVNIIKIFRALRSEDANYQFDEMLEMKTNAPLINDVAWAPGCIRPFDLISAACDDGTIRIFEVTTPHDSKVPSTTSKSELLAGKDRMKPPASSTKNAPSGIGAGLAGVNRAAARQSGDHVRIRHEWKEVANLSHNEGAPVWRVRWTHDGSNSIVGDCIMLTLSGNALASTGDSGNVHLWKQNVRGEFIEFSETGPS</sequence>
<keyword evidence="4" id="KW-0853">WD repeat</keyword>
<organism evidence="12 13">
    <name type="scientific">Heterodermia speciosa</name>
    <dbReference type="NCBI Taxonomy" id="116794"/>
    <lineage>
        <taxon>Eukaryota</taxon>
        <taxon>Fungi</taxon>
        <taxon>Dikarya</taxon>
        <taxon>Ascomycota</taxon>
        <taxon>Pezizomycotina</taxon>
        <taxon>Lecanoromycetes</taxon>
        <taxon>OSLEUM clade</taxon>
        <taxon>Lecanoromycetidae</taxon>
        <taxon>Caliciales</taxon>
        <taxon>Physciaceae</taxon>
        <taxon>Heterodermia</taxon>
    </lineage>
</organism>
<dbReference type="GO" id="GO:0005198">
    <property type="term" value="F:structural molecule activity"/>
    <property type="evidence" value="ECO:0007669"/>
    <property type="project" value="InterPro"/>
</dbReference>
<dbReference type="GO" id="GO:0031080">
    <property type="term" value="C:nuclear pore outer ring"/>
    <property type="evidence" value="ECO:0007669"/>
    <property type="project" value="TreeGrafter"/>
</dbReference>
<keyword evidence="5" id="KW-0677">Repeat</keyword>
<keyword evidence="10" id="KW-0539">Nucleus</keyword>
<dbReference type="OrthoDB" id="5566198at2759"/>
<evidence type="ECO:0000256" key="8">
    <source>
        <dbReference type="ARBA" id="ARBA00023010"/>
    </source>
</evidence>
<proteinExistence type="inferred from homology"/>